<dbReference type="Proteomes" id="UP000595140">
    <property type="component" value="Unassembled WGS sequence"/>
</dbReference>
<accession>A0A484LDC1</accession>
<evidence type="ECO:0000313" key="1">
    <source>
        <dbReference type="EMBL" id="VFQ74304.1"/>
    </source>
</evidence>
<evidence type="ECO:0000313" key="2">
    <source>
        <dbReference type="Proteomes" id="UP000595140"/>
    </source>
</evidence>
<organism evidence="1 2">
    <name type="scientific">Cuscuta campestris</name>
    <dbReference type="NCBI Taxonomy" id="132261"/>
    <lineage>
        <taxon>Eukaryota</taxon>
        <taxon>Viridiplantae</taxon>
        <taxon>Streptophyta</taxon>
        <taxon>Embryophyta</taxon>
        <taxon>Tracheophyta</taxon>
        <taxon>Spermatophyta</taxon>
        <taxon>Magnoliopsida</taxon>
        <taxon>eudicotyledons</taxon>
        <taxon>Gunneridae</taxon>
        <taxon>Pentapetalae</taxon>
        <taxon>asterids</taxon>
        <taxon>lamiids</taxon>
        <taxon>Solanales</taxon>
        <taxon>Convolvulaceae</taxon>
        <taxon>Cuscuteae</taxon>
        <taxon>Cuscuta</taxon>
        <taxon>Cuscuta subgen. Grammica</taxon>
        <taxon>Cuscuta sect. Cleistogrammica</taxon>
    </lineage>
</organism>
<keyword evidence="2" id="KW-1185">Reference proteome</keyword>
<reference evidence="1 2" key="1">
    <citation type="submission" date="2018-04" db="EMBL/GenBank/DDBJ databases">
        <authorList>
            <person name="Vogel A."/>
        </authorList>
    </citation>
    <scope>NUCLEOTIDE SEQUENCE [LARGE SCALE GENOMIC DNA]</scope>
</reference>
<dbReference type="EMBL" id="OOIL02001338">
    <property type="protein sequence ID" value="VFQ74304.1"/>
    <property type="molecule type" value="Genomic_DNA"/>
</dbReference>
<protein>
    <submittedName>
        <fullName evidence="1">Uncharacterized protein</fullName>
    </submittedName>
</protein>
<gene>
    <name evidence="1" type="ORF">CCAM_LOCUS16080</name>
</gene>
<proteinExistence type="predicted"/>
<dbReference type="AlphaFoldDB" id="A0A484LDC1"/>
<sequence length="68" mass="7513">MQRKRPGILRSASSSLSTDLLLFINRNPIFFNLIFFGNCKSSSSPSLPLSAQVFLFSNFPPSSSSSRI</sequence>
<name>A0A484LDC1_9ASTE</name>